<evidence type="ECO:0000256" key="4">
    <source>
        <dbReference type="ARBA" id="ARBA00022670"/>
    </source>
</evidence>
<dbReference type="InterPro" id="IPR001314">
    <property type="entry name" value="Peptidase_S1A"/>
</dbReference>
<dbReference type="CDD" id="cd00190">
    <property type="entry name" value="Tryp_SPc"/>
    <property type="match status" value="1"/>
</dbReference>
<evidence type="ECO:0000256" key="3">
    <source>
        <dbReference type="ARBA" id="ARBA00022656"/>
    </source>
</evidence>
<dbReference type="PANTHER" id="PTHR24276">
    <property type="entry name" value="POLYSERASE-RELATED"/>
    <property type="match status" value="1"/>
</dbReference>
<comment type="similarity">
    <text evidence="2">Belongs to the peptidase S1 family.</text>
</comment>
<evidence type="ECO:0000256" key="10">
    <source>
        <dbReference type="ARBA" id="ARBA00084094"/>
    </source>
</evidence>
<keyword evidence="5 11" id="KW-0378">Hydrolase</keyword>
<keyword evidence="10" id="KW-1205">Fibrinolytic toxin</keyword>
<dbReference type="InterPro" id="IPR001254">
    <property type="entry name" value="Trypsin_dom"/>
</dbReference>
<evidence type="ECO:0000256" key="7">
    <source>
        <dbReference type="ARBA" id="ARBA00023157"/>
    </source>
</evidence>
<dbReference type="PROSITE" id="PS00135">
    <property type="entry name" value="TRYPSIN_SER"/>
    <property type="match status" value="1"/>
</dbReference>
<dbReference type="GO" id="GO:0090729">
    <property type="term" value="F:toxin activity"/>
    <property type="evidence" value="ECO:0007669"/>
    <property type="project" value="UniProtKB-KW"/>
</dbReference>
<dbReference type="InterPro" id="IPR033116">
    <property type="entry name" value="TRYPSIN_SER"/>
</dbReference>
<keyword evidence="3" id="KW-0800">Toxin</keyword>
<dbReference type="InterPro" id="IPR050430">
    <property type="entry name" value="Peptidase_S1"/>
</dbReference>
<dbReference type="PRINTS" id="PR00722">
    <property type="entry name" value="CHYMOTRYPSIN"/>
</dbReference>
<dbReference type="PROSITE" id="PS50240">
    <property type="entry name" value="TRYPSIN_DOM"/>
    <property type="match status" value="1"/>
</dbReference>
<evidence type="ECO:0000313" key="14">
    <source>
        <dbReference type="EMBL" id="PCG66270.1"/>
    </source>
</evidence>
<organism evidence="14">
    <name type="scientific">Heliothis virescens</name>
    <name type="common">Tobacco budworm moth</name>
    <dbReference type="NCBI Taxonomy" id="7102"/>
    <lineage>
        <taxon>Eukaryota</taxon>
        <taxon>Metazoa</taxon>
        <taxon>Ecdysozoa</taxon>
        <taxon>Arthropoda</taxon>
        <taxon>Hexapoda</taxon>
        <taxon>Insecta</taxon>
        <taxon>Pterygota</taxon>
        <taxon>Neoptera</taxon>
        <taxon>Endopterygota</taxon>
        <taxon>Lepidoptera</taxon>
        <taxon>Glossata</taxon>
        <taxon>Ditrysia</taxon>
        <taxon>Noctuoidea</taxon>
        <taxon>Noctuidae</taxon>
        <taxon>Heliothinae</taxon>
        <taxon>Heliothis</taxon>
    </lineage>
</organism>
<dbReference type="GO" id="GO:0005576">
    <property type="term" value="C:extracellular region"/>
    <property type="evidence" value="ECO:0007669"/>
    <property type="project" value="UniProtKB-SubCell"/>
</dbReference>
<evidence type="ECO:0000256" key="11">
    <source>
        <dbReference type="RuleBase" id="RU363034"/>
    </source>
</evidence>
<evidence type="ECO:0000256" key="12">
    <source>
        <dbReference type="SAM" id="SignalP"/>
    </source>
</evidence>
<dbReference type="FunFam" id="2.40.10.10:FF:000068">
    <property type="entry name" value="transmembrane protease serine 2"/>
    <property type="match status" value="1"/>
</dbReference>
<dbReference type="PANTHER" id="PTHR24276:SF95">
    <property type="entry name" value="PEPTIDASE S1 DOMAIN-CONTAINING PROTEIN"/>
    <property type="match status" value="1"/>
</dbReference>
<dbReference type="Pfam" id="PF00089">
    <property type="entry name" value="Trypsin"/>
    <property type="match status" value="2"/>
</dbReference>
<dbReference type="SMART" id="SM00020">
    <property type="entry name" value="Tryp_SPc"/>
    <property type="match status" value="1"/>
</dbReference>
<dbReference type="AlphaFoldDB" id="A0A2A4J497"/>
<keyword evidence="8" id="KW-1199">Hemostasis impairing toxin</keyword>
<name>A0A2A4J497_HELVI</name>
<evidence type="ECO:0000259" key="13">
    <source>
        <dbReference type="PROSITE" id="PS50240"/>
    </source>
</evidence>
<comment type="subcellular location">
    <subcellularLocation>
        <location evidence="1">Secreted</location>
        <location evidence="1">Extracellular space</location>
    </subcellularLocation>
</comment>
<evidence type="ECO:0000256" key="6">
    <source>
        <dbReference type="ARBA" id="ARBA00022825"/>
    </source>
</evidence>
<dbReference type="GO" id="GO:0006508">
    <property type="term" value="P:proteolysis"/>
    <property type="evidence" value="ECO:0007669"/>
    <property type="project" value="UniProtKB-KW"/>
</dbReference>
<accession>A0A2A4J497</accession>
<keyword evidence="6 11" id="KW-0720">Serine protease</keyword>
<feature type="signal peptide" evidence="12">
    <location>
        <begin position="1"/>
        <end position="22"/>
    </location>
</feature>
<protein>
    <recommendedName>
        <fullName evidence="13">Peptidase S1 domain-containing protein</fullName>
    </recommendedName>
</protein>
<dbReference type="EMBL" id="NWSH01003453">
    <property type="protein sequence ID" value="PCG66270.1"/>
    <property type="molecule type" value="Genomic_DNA"/>
</dbReference>
<evidence type="ECO:0000256" key="1">
    <source>
        <dbReference type="ARBA" id="ARBA00004239"/>
    </source>
</evidence>
<feature type="domain" description="Peptidase S1" evidence="13">
    <location>
        <begin position="31"/>
        <end position="328"/>
    </location>
</feature>
<dbReference type="InterPro" id="IPR009003">
    <property type="entry name" value="Peptidase_S1_PA"/>
</dbReference>
<dbReference type="PROSITE" id="PS00134">
    <property type="entry name" value="TRYPSIN_HIS"/>
    <property type="match status" value="1"/>
</dbReference>
<dbReference type="InterPro" id="IPR018114">
    <property type="entry name" value="TRYPSIN_HIS"/>
</dbReference>
<evidence type="ECO:0000256" key="2">
    <source>
        <dbReference type="ARBA" id="ARBA00007664"/>
    </source>
</evidence>
<gene>
    <name evidence="14" type="ORF">B5V51_7908</name>
</gene>
<comment type="caution">
    <text evidence="14">The sequence shown here is derived from an EMBL/GenBank/DDBJ whole genome shotgun (WGS) entry which is preliminary data.</text>
</comment>
<evidence type="ECO:0000256" key="5">
    <source>
        <dbReference type="ARBA" id="ARBA00022801"/>
    </source>
</evidence>
<keyword evidence="12" id="KW-0732">Signal</keyword>
<evidence type="ECO:0000256" key="8">
    <source>
        <dbReference type="ARBA" id="ARBA00023240"/>
    </source>
</evidence>
<evidence type="ECO:0000256" key="9">
    <source>
        <dbReference type="ARBA" id="ARBA00055534"/>
    </source>
</evidence>
<feature type="chain" id="PRO_5012585060" description="Peptidase S1 domain-containing protein" evidence="12">
    <location>
        <begin position="23"/>
        <end position="331"/>
    </location>
</feature>
<proteinExistence type="inferred from homology"/>
<keyword evidence="7" id="KW-1015">Disulfide bond</keyword>
<reference evidence="14" key="1">
    <citation type="submission" date="2017-09" db="EMBL/GenBank/DDBJ databases">
        <title>Contemporary evolution of a Lepidopteran species, Heliothis virescens, in response to modern agricultural practices.</title>
        <authorList>
            <person name="Fritz M.L."/>
            <person name="Deyonke A.M."/>
            <person name="Papanicolaou A."/>
            <person name="Micinski S."/>
            <person name="Westbrook J."/>
            <person name="Gould F."/>
        </authorList>
    </citation>
    <scope>NUCLEOTIDE SEQUENCE [LARGE SCALE GENOMIC DNA]</scope>
    <source>
        <strain evidence="14">HvINT-</strain>
        <tissue evidence="14">Whole body</tissue>
    </source>
</reference>
<dbReference type="Gene3D" id="2.40.10.10">
    <property type="entry name" value="Trypsin-like serine proteases"/>
    <property type="match status" value="1"/>
</dbReference>
<dbReference type="SUPFAM" id="SSF50494">
    <property type="entry name" value="Trypsin-like serine proteases"/>
    <property type="match status" value="1"/>
</dbReference>
<dbReference type="STRING" id="7102.A0A2A4J497"/>
<comment type="function">
    <text evidence="9">Fibrinolytic activity; shows preferential cleavage of Arg-Gly bonds in all three fibrinogen chains. Contact with the caterpillars causes severe bleeding, due the anticoagulant effect of the protein.</text>
</comment>
<keyword evidence="4 11" id="KW-0645">Protease</keyword>
<dbReference type="GO" id="GO:0004252">
    <property type="term" value="F:serine-type endopeptidase activity"/>
    <property type="evidence" value="ECO:0007669"/>
    <property type="project" value="InterPro"/>
</dbReference>
<dbReference type="InterPro" id="IPR043504">
    <property type="entry name" value="Peptidase_S1_PA_chymotrypsin"/>
</dbReference>
<sequence>MYFTLKILLLFINCSLLVTVHTRSFEAQSKIVGGYEATPYSHPYLVSLQTRFLWVRVHNCGGAILNERWVLSAAHCAVESWLTRWLPLDVVAGIHDIDKFGNQAQIIRINERLPHPLYEGGIGPYDVAVFSTVSPFRFTKYVQPVNLPINYKANGGPMKLAGWGVLKTTVFIPALPSKLQEVKVTYIPYEECYQAIEKLKEDYEENPLDRNANICTGPITGGVAACSGDSGGPLIQFVRNDILDPNDPVEDNTERYDASNYNCTNDNEATESATTEATKRQDRQTVDEYIPVVVGIVSWGVSPCGEKGAPTIYTNVSTYLDFINYNVKDLF</sequence>